<dbReference type="Pfam" id="PF07859">
    <property type="entry name" value="Abhydrolase_3"/>
    <property type="match status" value="1"/>
</dbReference>
<dbReference type="PANTHER" id="PTHR48081">
    <property type="entry name" value="AB HYDROLASE SUPERFAMILY PROTEIN C4A8.06C"/>
    <property type="match status" value="1"/>
</dbReference>
<evidence type="ECO:0000256" key="2">
    <source>
        <dbReference type="ARBA" id="ARBA00022801"/>
    </source>
</evidence>
<evidence type="ECO:0000256" key="1">
    <source>
        <dbReference type="ARBA" id="ARBA00010515"/>
    </source>
</evidence>
<reference evidence="4 5" key="1">
    <citation type="submission" date="2023-05" db="EMBL/GenBank/DDBJ databases">
        <title>Genome sequence of Pinibacter sp. MAH-24.</title>
        <authorList>
            <person name="Huq M.A."/>
        </authorList>
    </citation>
    <scope>NUCLEOTIDE SEQUENCE [LARGE SCALE GENOMIC DNA]</scope>
    <source>
        <strain evidence="4 5">MAH-24</strain>
    </source>
</reference>
<evidence type="ECO:0000313" key="4">
    <source>
        <dbReference type="EMBL" id="MDI3320362.1"/>
    </source>
</evidence>
<evidence type="ECO:0000259" key="3">
    <source>
        <dbReference type="Pfam" id="PF07859"/>
    </source>
</evidence>
<dbReference type="RefSeq" id="WP_282334459.1">
    <property type="nucleotide sequence ID" value="NZ_JASBRG010000007.1"/>
</dbReference>
<feature type="domain" description="Alpha/beta hydrolase fold-3" evidence="3">
    <location>
        <begin position="93"/>
        <end position="297"/>
    </location>
</feature>
<dbReference type="EMBL" id="JASBRG010000007">
    <property type="protein sequence ID" value="MDI3320362.1"/>
    <property type="molecule type" value="Genomic_DNA"/>
</dbReference>
<keyword evidence="5" id="KW-1185">Reference proteome</keyword>
<dbReference type="SUPFAM" id="SSF53474">
    <property type="entry name" value="alpha/beta-Hydrolases"/>
    <property type="match status" value="1"/>
</dbReference>
<dbReference type="PANTHER" id="PTHR48081:SF8">
    <property type="entry name" value="ALPHA_BETA HYDROLASE FOLD-3 DOMAIN-CONTAINING PROTEIN-RELATED"/>
    <property type="match status" value="1"/>
</dbReference>
<sequence length="325" mass="35331">MQNEIKVADYATDPNIEAHTKSFLNSLNSGDGKPMEQMTPGEARRVLEGAQTSVTVNVSGIDVTEKTISQDGLSVKMYVIKPAGKTSVLPVFMFFHGGGWVLGDFLTHKRFVRDLVVYSGVACVFVEYTRSPEAKYPAALNECYAATKWVAEHGAEINVDGKKLAVVGNSVGGNLTAATALMAKQKGGPALKLQLLFWPVTNADFETGSYNQYATQRFLTKNMMIWFWDNYTGEQRNDILASPLKASLDQLKGLPPAYVQTAENDVLRDEGEAYARKMDEAGVDVTLTRVQGMIHDFGLLNPLATTPAVQAALRSAGAEIANALK</sequence>
<dbReference type="InterPro" id="IPR013094">
    <property type="entry name" value="AB_hydrolase_3"/>
</dbReference>
<dbReference type="Proteomes" id="UP001226434">
    <property type="component" value="Unassembled WGS sequence"/>
</dbReference>
<dbReference type="GO" id="GO:0016787">
    <property type="term" value="F:hydrolase activity"/>
    <property type="evidence" value="ECO:0007669"/>
    <property type="project" value="UniProtKB-KW"/>
</dbReference>
<organism evidence="4 5">
    <name type="scientific">Pinibacter soli</name>
    <dbReference type="NCBI Taxonomy" id="3044211"/>
    <lineage>
        <taxon>Bacteria</taxon>
        <taxon>Pseudomonadati</taxon>
        <taxon>Bacteroidota</taxon>
        <taxon>Chitinophagia</taxon>
        <taxon>Chitinophagales</taxon>
        <taxon>Chitinophagaceae</taxon>
        <taxon>Pinibacter</taxon>
    </lineage>
</organism>
<dbReference type="PROSITE" id="PS01173">
    <property type="entry name" value="LIPASE_GDXG_HIS"/>
    <property type="match status" value="1"/>
</dbReference>
<comment type="caution">
    <text evidence="4">The sequence shown here is derived from an EMBL/GenBank/DDBJ whole genome shotgun (WGS) entry which is preliminary data.</text>
</comment>
<proteinExistence type="inferred from homology"/>
<name>A0ABT6RCR2_9BACT</name>
<keyword evidence="2 4" id="KW-0378">Hydrolase</keyword>
<protein>
    <submittedName>
        <fullName evidence="4">Alpha/beta hydrolase</fullName>
    </submittedName>
</protein>
<dbReference type="InterPro" id="IPR002168">
    <property type="entry name" value="Lipase_GDXG_HIS_AS"/>
</dbReference>
<comment type="similarity">
    <text evidence="1">Belongs to the 'GDXG' lipolytic enzyme family.</text>
</comment>
<dbReference type="Gene3D" id="3.40.50.1820">
    <property type="entry name" value="alpha/beta hydrolase"/>
    <property type="match status" value="1"/>
</dbReference>
<gene>
    <name evidence="4" type="ORF">QJ048_11290</name>
</gene>
<dbReference type="InterPro" id="IPR029058">
    <property type="entry name" value="AB_hydrolase_fold"/>
</dbReference>
<dbReference type="InterPro" id="IPR050300">
    <property type="entry name" value="GDXG_lipolytic_enzyme"/>
</dbReference>
<accession>A0ABT6RCR2</accession>
<evidence type="ECO:0000313" key="5">
    <source>
        <dbReference type="Proteomes" id="UP001226434"/>
    </source>
</evidence>